<feature type="domain" description="Histidine kinase" evidence="14">
    <location>
        <begin position="400"/>
        <end position="598"/>
    </location>
</feature>
<evidence type="ECO:0000256" key="4">
    <source>
        <dbReference type="ARBA" id="ARBA00022475"/>
    </source>
</evidence>
<evidence type="ECO:0000256" key="9">
    <source>
        <dbReference type="ARBA" id="ARBA00022840"/>
    </source>
</evidence>
<evidence type="ECO:0000256" key="2">
    <source>
        <dbReference type="ARBA" id="ARBA00004651"/>
    </source>
</evidence>
<dbReference type="Pfam" id="PF02518">
    <property type="entry name" value="HATPase_c"/>
    <property type="match status" value="1"/>
</dbReference>
<organism evidence="15 16">
    <name type="scientific">Tumebacillus lipolyticus</name>
    <dbReference type="NCBI Taxonomy" id="1280370"/>
    <lineage>
        <taxon>Bacteria</taxon>
        <taxon>Bacillati</taxon>
        <taxon>Bacillota</taxon>
        <taxon>Bacilli</taxon>
        <taxon>Bacillales</taxon>
        <taxon>Alicyclobacillaceae</taxon>
        <taxon>Tumebacillus</taxon>
    </lineage>
</organism>
<dbReference type="Pfam" id="PF13185">
    <property type="entry name" value="GAF_2"/>
    <property type="match status" value="1"/>
</dbReference>
<dbReference type="SMART" id="SM00065">
    <property type="entry name" value="GAF"/>
    <property type="match status" value="1"/>
</dbReference>
<keyword evidence="16" id="KW-1185">Reference proteome</keyword>
<dbReference type="InterPro" id="IPR005467">
    <property type="entry name" value="His_kinase_dom"/>
</dbReference>
<keyword evidence="10 13" id="KW-1133">Transmembrane helix</keyword>
<evidence type="ECO:0000256" key="5">
    <source>
        <dbReference type="ARBA" id="ARBA00022679"/>
    </source>
</evidence>
<feature type="transmembrane region" description="Helical" evidence="13">
    <location>
        <begin position="141"/>
        <end position="159"/>
    </location>
</feature>
<evidence type="ECO:0000256" key="6">
    <source>
        <dbReference type="ARBA" id="ARBA00022692"/>
    </source>
</evidence>
<keyword evidence="6 13" id="KW-0812">Transmembrane</keyword>
<gene>
    <name evidence="15" type="ORF">ACFSOY_07020</name>
</gene>
<evidence type="ECO:0000256" key="12">
    <source>
        <dbReference type="ARBA" id="ARBA00023136"/>
    </source>
</evidence>
<feature type="transmembrane region" description="Helical" evidence="13">
    <location>
        <begin position="66"/>
        <end position="89"/>
    </location>
</feature>
<evidence type="ECO:0000256" key="8">
    <source>
        <dbReference type="ARBA" id="ARBA00022777"/>
    </source>
</evidence>
<reference evidence="16" key="1">
    <citation type="journal article" date="2019" name="Int. J. Syst. Evol. Microbiol.">
        <title>The Global Catalogue of Microorganisms (GCM) 10K type strain sequencing project: providing services to taxonomists for standard genome sequencing and annotation.</title>
        <authorList>
            <consortium name="The Broad Institute Genomics Platform"/>
            <consortium name="The Broad Institute Genome Sequencing Center for Infectious Disease"/>
            <person name="Wu L."/>
            <person name="Ma J."/>
        </authorList>
    </citation>
    <scope>NUCLEOTIDE SEQUENCE [LARGE SCALE GENOMIC DNA]</scope>
    <source>
        <strain evidence="16">CGMCC 1.13574</strain>
    </source>
</reference>
<keyword evidence="8" id="KW-0418">Kinase</keyword>
<dbReference type="CDD" id="cd16917">
    <property type="entry name" value="HATPase_UhpB-NarQ-NarX-like"/>
    <property type="match status" value="1"/>
</dbReference>
<dbReference type="SUPFAM" id="SSF55874">
    <property type="entry name" value="ATPase domain of HSP90 chaperone/DNA topoisomerase II/histidine kinase"/>
    <property type="match status" value="1"/>
</dbReference>
<keyword evidence="4" id="KW-1003">Cell membrane</keyword>
<feature type="transmembrane region" description="Helical" evidence="13">
    <location>
        <begin position="204"/>
        <end position="224"/>
    </location>
</feature>
<dbReference type="Gene3D" id="3.30.450.40">
    <property type="match status" value="1"/>
</dbReference>
<accession>A0ABW4ZX18</accession>
<keyword evidence="11" id="KW-0902">Two-component regulatory system</keyword>
<dbReference type="Gene3D" id="3.30.565.10">
    <property type="entry name" value="Histidine kinase-like ATPase, C-terminal domain"/>
    <property type="match status" value="1"/>
</dbReference>
<dbReference type="PANTHER" id="PTHR24421">
    <property type="entry name" value="NITRATE/NITRITE SENSOR PROTEIN NARX-RELATED"/>
    <property type="match status" value="1"/>
</dbReference>
<feature type="transmembrane region" description="Helical" evidence="13">
    <location>
        <begin position="12"/>
        <end position="30"/>
    </location>
</feature>
<evidence type="ECO:0000256" key="10">
    <source>
        <dbReference type="ARBA" id="ARBA00022989"/>
    </source>
</evidence>
<dbReference type="EC" id="2.7.13.3" evidence="3"/>
<comment type="catalytic activity">
    <reaction evidence="1">
        <text>ATP + protein L-histidine = ADP + protein N-phospho-L-histidine.</text>
        <dbReference type="EC" id="2.7.13.3"/>
    </reaction>
</comment>
<keyword evidence="5" id="KW-0808">Transferase</keyword>
<dbReference type="PANTHER" id="PTHR24421:SF37">
    <property type="entry name" value="SENSOR HISTIDINE KINASE NARS"/>
    <property type="match status" value="1"/>
</dbReference>
<comment type="subcellular location">
    <subcellularLocation>
        <location evidence="2">Cell membrane</location>
        <topology evidence="2">Multi-pass membrane protein</topology>
    </subcellularLocation>
</comment>
<dbReference type="InterPro" id="IPR003018">
    <property type="entry name" value="GAF"/>
</dbReference>
<evidence type="ECO:0000256" key="1">
    <source>
        <dbReference type="ARBA" id="ARBA00000085"/>
    </source>
</evidence>
<dbReference type="Gene3D" id="1.20.5.1930">
    <property type="match status" value="1"/>
</dbReference>
<dbReference type="RefSeq" id="WP_386045132.1">
    <property type="nucleotide sequence ID" value="NZ_JBHUIO010000005.1"/>
</dbReference>
<evidence type="ECO:0000313" key="16">
    <source>
        <dbReference type="Proteomes" id="UP001597343"/>
    </source>
</evidence>
<evidence type="ECO:0000259" key="14">
    <source>
        <dbReference type="PROSITE" id="PS50109"/>
    </source>
</evidence>
<protein>
    <recommendedName>
        <fullName evidence="3">histidine kinase</fullName>
        <ecNumber evidence="3">2.7.13.3</ecNumber>
    </recommendedName>
</protein>
<evidence type="ECO:0000313" key="15">
    <source>
        <dbReference type="EMBL" id="MFD2169745.1"/>
    </source>
</evidence>
<keyword evidence="12 13" id="KW-0472">Membrane</keyword>
<evidence type="ECO:0000256" key="13">
    <source>
        <dbReference type="SAM" id="Phobius"/>
    </source>
</evidence>
<feature type="transmembrane region" description="Helical" evidence="13">
    <location>
        <begin position="101"/>
        <end position="121"/>
    </location>
</feature>
<comment type="caution">
    <text evidence="15">The sequence shown here is derived from an EMBL/GenBank/DDBJ whole genome shotgun (WGS) entry which is preliminary data.</text>
</comment>
<feature type="transmembrane region" description="Helical" evidence="13">
    <location>
        <begin position="171"/>
        <end position="192"/>
    </location>
</feature>
<dbReference type="InterPro" id="IPR036890">
    <property type="entry name" value="HATPase_C_sf"/>
</dbReference>
<evidence type="ECO:0000256" key="11">
    <source>
        <dbReference type="ARBA" id="ARBA00023012"/>
    </source>
</evidence>
<dbReference type="InterPro" id="IPR029016">
    <property type="entry name" value="GAF-like_dom_sf"/>
</dbReference>
<dbReference type="InterPro" id="IPR011712">
    <property type="entry name" value="Sig_transdc_His_kin_sub3_dim/P"/>
</dbReference>
<name>A0ABW4ZX18_9BACL</name>
<dbReference type="Pfam" id="PF07730">
    <property type="entry name" value="HisKA_3"/>
    <property type="match status" value="1"/>
</dbReference>
<evidence type="ECO:0000256" key="7">
    <source>
        <dbReference type="ARBA" id="ARBA00022741"/>
    </source>
</evidence>
<proteinExistence type="predicted"/>
<dbReference type="InterPro" id="IPR050482">
    <property type="entry name" value="Sensor_HK_TwoCompSys"/>
</dbReference>
<evidence type="ECO:0000256" key="3">
    <source>
        <dbReference type="ARBA" id="ARBA00012438"/>
    </source>
</evidence>
<dbReference type="PROSITE" id="PS50109">
    <property type="entry name" value="HIS_KIN"/>
    <property type="match status" value="1"/>
</dbReference>
<dbReference type="SMART" id="SM00387">
    <property type="entry name" value="HATPase_c"/>
    <property type="match status" value="1"/>
</dbReference>
<keyword evidence="7" id="KW-0547">Nucleotide-binding</keyword>
<dbReference type="Proteomes" id="UP001597343">
    <property type="component" value="Unassembled WGS sequence"/>
</dbReference>
<dbReference type="InterPro" id="IPR003594">
    <property type="entry name" value="HATPase_dom"/>
</dbReference>
<dbReference type="SUPFAM" id="SSF55781">
    <property type="entry name" value="GAF domain-like"/>
    <property type="match status" value="1"/>
</dbReference>
<keyword evidence="9" id="KW-0067">ATP-binding</keyword>
<dbReference type="EMBL" id="JBHUIO010000005">
    <property type="protein sequence ID" value="MFD2169745.1"/>
    <property type="molecule type" value="Genomic_DNA"/>
</dbReference>
<sequence length="600" mass="67862">MLIFLKFRTKQWAVVLCFWALGLLIGWRISAFQDLDALLVLTFFILVIDTYPIKIGRLNISFSFPLMYAMILTTGALGAGLLSAMVLLIVQTANRQTVQTILFNAFARVTLVIVSCYAVNWLSPLFSGQPGQFPYEFAQMFATHLIFEFLSVLVFMWYTKLRAFDKQYRPYIVRMIFTDMSVSLTYTSLMLYLSTHEQINELGLLGIVYFFLPLAAISFISYLLNTLNQAKKSLITLFEVSQSITQQHRVPTVLEQVIERAVSMVKGHCGVLYLMEEGELRRKVCTCPSEVTSSMLPRDKSIALAVAESGVAEMLNDVVRDPRFWPGETQPGTRSLLVVPIVIDDKVAGVISLGKRDSYSFVGRELQLMEIFASHAGVAMKNMLYMAEREKRLLVEERNRLAHEIHDGIAQDLASAIFQLEMMRRQNGMEAQAEGLFQLQEMLRQTATTLRHSIFSLRPAPYTHVGLGLAMRAYLDEVERTHGLQVHFEAPELNAQLKQDVTSAIYQVFSESLQNVIKHAEASEVWVQFRKEGHCVTLLIRDNGKGFHFGLAMLEAVKRHSFGIENLHVLADQIGGSLEYTTSPGRGTEIMLNIPLKEDE</sequence>